<feature type="non-terminal residue" evidence="5">
    <location>
        <position position="1"/>
    </location>
</feature>
<dbReference type="FunFam" id="1.10.3730.10:FF:000001">
    <property type="entry name" value="Pyrroline-5-carboxylate reductase"/>
    <property type="match status" value="1"/>
</dbReference>
<dbReference type="PANTHER" id="PTHR11645">
    <property type="entry name" value="PYRROLINE-5-CARBOXYLATE REDUCTASE"/>
    <property type="match status" value="1"/>
</dbReference>
<dbReference type="SUPFAM" id="SSF48179">
    <property type="entry name" value="6-phosphogluconate dehydrogenase C-terminal domain-like"/>
    <property type="match status" value="1"/>
</dbReference>
<accession>X0Z2U4</accession>
<dbReference type="InterPro" id="IPR029036">
    <property type="entry name" value="P5CR_dimer"/>
</dbReference>
<dbReference type="PROSITE" id="PS00521">
    <property type="entry name" value="P5CR"/>
    <property type="match status" value="1"/>
</dbReference>
<evidence type="ECO:0000256" key="3">
    <source>
        <dbReference type="ARBA" id="ARBA00023002"/>
    </source>
</evidence>
<evidence type="ECO:0000256" key="1">
    <source>
        <dbReference type="ARBA" id="ARBA00005525"/>
    </source>
</evidence>
<name>X0Z2U4_9ZZZZ</name>
<evidence type="ECO:0000259" key="4">
    <source>
        <dbReference type="Pfam" id="PF14748"/>
    </source>
</evidence>
<reference evidence="5" key="1">
    <citation type="journal article" date="2014" name="Front. Microbiol.">
        <title>High frequency of phylogenetically diverse reductive dehalogenase-homologous genes in deep subseafloor sedimentary metagenomes.</title>
        <authorList>
            <person name="Kawai M."/>
            <person name="Futagami T."/>
            <person name="Toyoda A."/>
            <person name="Takaki Y."/>
            <person name="Nishi S."/>
            <person name="Hori S."/>
            <person name="Arai W."/>
            <person name="Tsubouchi T."/>
            <person name="Morono Y."/>
            <person name="Uchiyama I."/>
            <person name="Ito T."/>
            <person name="Fujiyama A."/>
            <person name="Inagaki F."/>
            <person name="Takami H."/>
        </authorList>
    </citation>
    <scope>NUCLEOTIDE SEQUENCE</scope>
    <source>
        <strain evidence="5">Expedition CK06-06</strain>
    </source>
</reference>
<dbReference type="InterPro" id="IPR053790">
    <property type="entry name" value="P5CR-like_CS"/>
</dbReference>
<dbReference type="EMBL" id="BARS01053783">
    <property type="protein sequence ID" value="GAG42911.1"/>
    <property type="molecule type" value="Genomic_DNA"/>
</dbReference>
<comment type="similarity">
    <text evidence="1">Belongs to the pyrroline-5-carboxylate reductase family.</text>
</comment>
<organism evidence="5">
    <name type="scientific">marine sediment metagenome</name>
    <dbReference type="NCBI Taxonomy" id="412755"/>
    <lineage>
        <taxon>unclassified sequences</taxon>
        <taxon>metagenomes</taxon>
        <taxon>ecological metagenomes</taxon>
    </lineage>
</organism>
<dbReference type="GO" id="GO:0004735">
    <property type="term" value="F:pyrroline-5-carboxylate reductase activity"/>
    <property type="evidence" value="ECO:0007669"/>
    <property type="project" value="TreeGrafter"/>
</dbReference>
<evidence type="ECO:0000256" key="2">
    <source>
        <dbReference type="ARBA" id="ARBA00022857"/>
    </source>
</evidence>
<dbReference type="AlphaFoldDB" id="X0Z2U4"/>
<protein>
    <recommendedName>
        <fullName evidence="4">Pyrroline-5-carboxylate reductase dimerisation domain-containing protein</fullName>
    </recommendedName>
</protein>
<feature type="domain" description="Pyrroline-5-carboxylate reductase dimerisation" evidence="4">
    <location>
        <begin position="1"/>
        <end position="95"/>
    </location>
</feature>
<keyword evidence="3" id="KW-0560">Oxidoreductase</keyword>
<dbReference type="InterPro" id="IPR008927">
    <property type="entry name" value="6-PGluconate_DH-like_C_sf"/>
</dbReference>
<comment type="caution">
    <text evidence="5">The sequence shown here is derived from an EMBL/GenBank/DDBJ whole genome shotgun (WGS) entry which is preliminary data.</text>
</comment>
<dbReference type="GO" id="GO:0055129">
    <property type="term" value="P:L-proline biosynthetic process"/>
    <property type="evidence" value="ECO:0007669"/>
    <property type="project" value="TreeGrafter"/>
</dbReference>
<dbReference type="Pfam" id="PF14748">
    <property type="entry name" value="P5CR_dimer"/>
    <property type="match status" value="1"/>
</dbReference>
<dbReference type="Gene3D" id="1.10.3730.10">
    <property type="entry name" value="ProC C-terminal domain-like"/>
    <property type="match status" value="1"/>
</dbReference>
<keyword evidence="2" id="KW-0521">NADP</keyword>
<evidence type="ECO:0000313" key="5">
    <source>
        <dbReference type="EMBL" id="GAG42911.1"/>
    </source>
</evidence>
<dbReference type="PANTHER" id="PTHR11645:SF0">
    <property type="entry name" value="PYRROLINE-5-CARBOXYLATE REDUCTASE 3"/>
    <property type="match status" value="1"/>
</dbReference>
<proteinExistence type="inferred from homology"/>
<gene>
    <name evidence="5" type="ORF">S01H1_79737</name>
</gene>
<sequence length="100" mass="10493">AISGSGPAYIFLTIEALIDAAVDIGWPRETAGELVVQMVLGSTRLIQATGKHPTELRNMVTSRGGTTAEGLRELEEGGLRALLARAVIASHERAKVLGGK</sequence>